<evidence type="ECO:0000313" key="1">
    <source>
        <dbReference type="EMBL" id="STT53943.1"/>
    </source>
</evidence>
<accession>A0A377WH07</accession>
<reference evidence="1 2" key="1">
    <citation type="submission" date="2018-06" db="EMBL/GenBank/DDBJ databases">
        <authorList>
            <consortium name="Pathogen Informatics"/>
            <person name="Doyle S."/>
        </authorList>
    </citation>
    <scope>NUCLEOTIDE SEQUENCE [LARGE SCALE GENOMIC DNA]</scope>
    <source>
        <strain evidence="1 2">NCTC8849</strain>
    </source>
</reference>
<proteinExistence type="predicted"/>
<dbReference type="AlphaFoldDB" id="A0A377WH07"/>
<gene>
    <name evidence="1" type="ORF">NCTC8849_02525</name>
</gene>
<name>A0A377WH07_KLEPN</name>
<evidence type="ECO:0000313" key="2">
    <source>
        <dbReference type="Proteomes" id="UP000254799"/>
    </source>
</evidence>
<dbReference type="Proteomes" id="UP000254799">
    <property type="component" value="Unassembled WGS sequence"/>
</dbReference>
<protein>
    <submittedName>
        <fullName evidence="1">Uncharacterized protein</fullName>
    </submittedName>
</protein>
<organism evidence="1 2">
    <name type="scientific">Klebsiella pneumoniae</name>
    <dbReference type="NCBI Taxonomy" id="573"/>
    <lineage>
        <taxon>Bacteria</taxon>
        <taxon>Pseudomonadati</taxon>
        <taxon>Pseudomonadota</taxon>
        <taxon>Gammaproteobacteria</taxon>
        <taxon>Enterobacterales</taxon>
        <taxon>Enterobacteriaceae</taxon>
        <taxon>Klebsiella/Raoultella group</taxon>
        <taxon>Klebsiella</taxon>
        <taxon>Klebsiella pneumoniae complex</taxon>
    </lineage>
</organism>
<dbReference type="EMBL" id="UGLC01000002">
    <property type="protein sequence ID" value="STT53943.1"/>
    <property type="molecule type" value="Genomic_DNA"/>
</dbReference>
<sequence>MIKPCGVCIQLLEARIQKVETNVPSATMQVVKKCSAGGTLFQPKQHHPEESRFKEEGGQHFVQQQRGPVILPANWENPLQLVPN</sequence>